<dbReference type="PANTHER" id="PTHR36045:SF2">
    <property type="entry name" value="OS04G0558500 PROTEIN"/>
    <property type="match status" value="1"/>
</dbReference>
<proteinExistence type="predicted"/>
<evidence type="ECO:0000313" key="1">
    <source>
        <dbReference type="EMBL" id="JAT53891.1"/>
    </source>
</evidence>
<dbReference type="GO" id="GO:0004519">
    <property type="term" value="F:endonuclease activity"/>
    <property type="evidence" value="ECO:0007669"/>
    <property type="project" value="UniProtKB-KW"/>
</dbReference>
<reference evidence="1" key="1">
    <citation type="submission" date="2015-07" db="EMBL/GenBank/DDBJ databases">
        <title>Transcriptome Assembly of Anthurium amnicola.</title>
        <authorList>
            <person name="Suzuki J."/>
        </authorList>
    </citation>
    <scope>NUCLEOTIDE SEQUENCE</scope>
</reference>
<protein>
    <submittedName>
        <fullName evidence="1">Putative endonuclease 4</fullName>
    </submittedName>
</protein>
<name>A0A1D1YH04_9ARAE</name>
<keyword evidence="1" id="KW-0378">Hydrolase</keyword>
<dbReference type="PANTHER" id="PTHR36045">
    <property type="entry name" value="OS04G0558500 PROTEIN"/>
    <property type="match status" value="1"/>
</dbReference>
<accession>A0A1D1YH04</accession>
<keyword evidence="1" id="KW-0540">Nuclease</keyword>
<keyword evidence="1" id="KW-0255">Endonuclease</keyword>
<sequence length="170" mass="18510">MDEQPETLILDECIRDPGGNRGGGAADESEIGELEAEVKEMAGRIQHLRGTVPGRLSEALSAQLIARRPCLSAGMGPDLQGHGAQVGIGEFRDQEVSEQPGLSNKASCPEADQEMSERLHILRSKISSNIDAMPKILKGINGCITRINRVHGHTASTHCVFKKRRKIYLF</sequence>
<organism evidence="1">
    <name type="scientific">Anthurium amnicola</name>
    <dbReference type="NCBI Taxonomy" id="1678845"/>
    <lineage>
        <taxon>Eukaryota</taxon>
        <taxon>Viridiplantae</taxon>
        <taxon>Streptophyta</taxon>
        <taxon>Embryophyta</taxon>
        <taxon>Tracheophyta</taxon>
        <taxon>Spermatophyta</taxon>
        <taxon>Magnoliopsida</taxon>
        <taxon>Liliopsida</taxon>
        <taxon>Araceae</taxon>
        <taxon>Pothoideae</taxon>
        <taxon>Potheae</taxon>
        <taxon>Anthurium</taxon>
    </lineage>
</organism>
<dbReference type="AlphaFoldDB" id="A0A1D1YH04"/>
<gene>
    <name evidence="1" type="primary">nfo_2</name>
    <name evidence="1" type="ORF">g.18696</name>
</gene>
<dbReference type="EMBL" id="GDJX01014045">
    <property type="protein sequence ID" value="JAT53891.1"/>
    <property type="molecule type" value="Transcribed_RNA"/>
</dbReference>